<comment type="similarity">
    <text evidence="2 18">Belongs to the cation transport ATPase (P-type) (TC 3.A.3) family. Type IB subfamily.</text>
</comment>
<dbReference type="PROSITE" id="PS00154">
    <property type="entry name" value="ATPASE_E1_E2"/>
    <property type="match status" value="1"/>
</dbReference>
<dbReference type="SUPFAM" id="SSF81665">
    <property type="entry name" value="Calcium ATPase, transmembrane domain M"/>
    <property type="match status" value="1"/>
</dbReference>
<comment type="subcellular location">
    <subcellularLocation>
        <location evidence="1">Cell membrane</location>
        <topology evidence="1">Multi-pass membrane protein</topology>
    </subcellularLocation>
</comment>
<keyword evidence="22" id="KW-1185">Reference proteome</keyword>
<dbReference type="NCBIfam" id="TIGR01511">
    <property type="entry name" value="ATPase-IB1_Cu"/>
    <property type="match status" value="1"/>
</dbReference>
<dbReference type="Pfam" id="PF00702">
    <property type="entry name" value="Hydrolase"/>
    <property type="match status" value="1"/>
</dbReference>
<feature type="region of interest" description="Disordered" evidence="19">
    <location>
        <begin position="1"/>
        <end position="82"/>
    </location>
</feature>
<evidence type="ECO:0000256" key="5">
    <source>
        <dbReference type="ARBA" id="ARBA00022475"/>
    </source>
</evidence>
<keyword evidence="8 18" id="KW-0479">Metal-binding</keyword>
<dbReference type="GO" id="GO:0055070">
    <property type="term" value="P:copper ion homeostasis"/>
    <property type="evidence" value="ECO:0007669"/>
    <property type="project" value="TreeGrafter"/>
</dbReference>
<dbReference type="GO" id="GO:0140581">
    <property type="term" value="F:P-type monovalent copper transporter activity"/>
    <property type="evidence" value="ECO:0007669"/>
    <property type="project" value="UniProtKB-EC"/>
</dbReference>
<feature type="transmembrane region" description="Helical" evidence="18">
    <location>
        <begin position="701"/>
        <end position="721"/>
    </location>
</feature>
<dbReference type="Pfam" id="PF00122">
    <property type="entry name" value="E1-E2_ATPase"/>
    <property type="match status" value="1"/>
</dbReference>
<dbReference type="GO" id="GO:0005507">
    <property type="term" value="F:copper ion binding"/>
    <property type="evidence" value="ECO:0007669"/>
    <property type="project" value="TreeGrafter"/>
</dbReference>
<dbReference type="Proteomes" id="UP000219636">
    <property type="component" value="Unassembled WGS sequence"/>
</dbReference>
<evidence type="ECO:0000256" key="9">
    <source>
        <dbReference type="ARBA" id="ARBA00022741"/>
    </source>
</evidence>
<keyword evidence="13 18" id="KW-1133">Transmembrane helix</keyword>
<dbReference type="Gene3D" id="3.40.1110.10">
    <property type="entry name" value="Calcium-transporting ATPase, cytoplasmic domain N"/>
    <property type="match status" value="1"/>
</dbReference>
<protein>
    <recommendedName>
        <fullName evidence="3">P-type Cu(+) transporter</fullName>
        <ecNumber evidence="3">7.2.2.8</ecNumber>
    </recommendedName>
</protein>
<feature type="transmembrane region" description="Helical" evidence="18">
    <location>
        <begin position="673"/>
        <end position="695"/>
    </location>
</feature>
<keyword evidence="16 18" id="KW-0472">Membrane</keyword>
<evidence type="ECO:0000256" key="7">
    <source>
        <dbReference type="ARBA" id="ARBA00022692"/>
    </source>
</evidence>
<dbReference type="InterPro" id="IPR027256">
    <property type="entry name" value="P-typ_ATPase_IB"/>
</dbReference>
<feature type="transmembrane region" description="Helical" evidence="18">
    <location>
        <begin position="367"/>
        <end position="386"/>
    </location>
</feature>
<evidence type="ECO:0000256" key="17">
    <source>
        <dbReference type="ARBA" id="ARBA00049289"/>
    </source>
</evidence>
<evidence type="ECO:0000256" key="2">
    <source>
        <dbReference type="ARBA" id="ARBA00006024"/>
    </source>
</evidence>
<keyword evidence="10" id="KW-0187">Copper transport</keyword>
<accession>A0A285TI46</accession>
<dbReference type="InterPro" id="IPR023298">
    <property type="entry name" value="ATPase_P-typ_TM_dom_sf"/>
</dbReference>
<dbReference type="InterPro" id="IPR023214">
    <property type="entry name" value="HAD_sf"/>
</dbReference>
<dbReference type="AlphaFoldDB" id="A0A285TI46"/>
<dbReference type="SFLD" id="SFLDF00027">
    <property type="entry name" value="p-type_atpase"/>
    <property type="match status" value="1"/>
</dbReference>
<keyword evidence="9 18" id="KW-0547">Nucleotide-binding</keyword>
<feature type="transmembrane region" description="Helical" evidence="18">
    <location>
        <begin position="337"/>
        <end position="355"/>
    </location>
</feature>
<feature type="transmembrane region" description="Helical" evidence="18">
    <location>
        <begin position="182"/>
        <end position="199"/>
    </location>
</feature>
<evidence type="ECO:0000256" key="4">
    <source>
        <dbReference type="ARBA" id="ARBA00022448"/>
    </source>
</evidence>
<dbReference type="GO" id="GO:0043682">
    <property type="term" value="F:P-type divalent copper transporter activity"/>
    <property type="evidence" value="ECO:0007669"/>
    <property type="project" value="TreeGrafter"/>
</dbReference>
<evidence type="ECO:0000256" key="6">
    <source>
        <dbReference type="ARBA" id="ARBA00022553"/>
    </source>
</evidence>
<name>A0A285TI46_9BACL</name>
<feature type="transmembrane region" description="Helical" evidence="18">
    <location>
        <begin position="124"/>
        <end position="145"/>
    </location>
</feature>
<feature type="compositionally biased region" description="Basic and acidic residues" evidence="19">
    <location>
        <begin position="14"/>
        <end position="31"/>
    </location>
</feature>
<evidence type="ECO:0000259" key="20">
    <source>
        <dbReference type="Pfam" id="PF00122"/>
    </source>
</evidence>
<feature type="transmembrane region" description="Helical" evidence="18">
    <location>
        <begin position="91"/>
        <end position="112"/>
    </location>
</feature>
<dbReference type="Gene3D" id="2.70.150.10">
    <property type="entry name" value="Calcium-transporting ATPase, cytoplasmic transduction domain A"/>
    <property type="match status" value="1"/>
</dbReference>
<proteinExistence type="inferred from homology"/>
<dbReference type="SUPFAM" id="SSF56784">
    <property type="entry name" value="HAD-like"/>
    <property type="match status" value="1"/>
</dbReference>
<dbReference type="InterPro" id="IPR059000">
    <property type="entry name" value="ATPase_P-type_domA"/>
</dbReference>
<reference evidence="22" key="1">
    <citation type="submission" date="2017-08" db="EMBL/GenBank/DDBJ databases">
        <authorList>
            <person name="Varghese N."/>
            <person name="Submissions S."/>
        </authorList>
    </citation>
    <scope>NUCLEOTIDE SEQUENCE [LARGE SCALE GENOMIC DNA]</scope>
    <source>
        <strain evidence="22">JC22</strain>
    </source>
</reference>
<keyword evidence="7 18" id="KW-0812">Transmembrane</keyword>
<dbReference type="OrthoDB" id="9766480at2"/>
<evidence type="ECO:0000256" key="16">
    <source>
        <dbReference type="ARBA" id="ARBA00023136"/>
    </source>
</evidence>
<dbReference type="GO" id="GO:0005886">
    <property type="term" value="C:plasma membrane"/>
    <property type="evidence" value="ECO:0007669"/>
    <property type="project" value="UniProtKB-SubCell"/>
</dbReference>
<sequence length="726" mass="79450">MESKGKYGNNHNQKHSEHHSQHKHGEHEHHGQNVNARHNHHEKEHRNHIQPEHNHHSHNESEHRSHNHHDHHEGGHDKHHGHSIGDFKKRFWVSLVLTIPISYLSMMIQMLFGYHVDFPGDTFLLFLLSTIVFFYGGKTFLLGAWSEIKEKAPGMMLLITLAIVTAYVYSTLTAFFIEGSDFYFELATLIVIMLLGHWIEMKSIMGASKALEELIKLMPKEAHKIDASGNILDVSVEDLKPGDHILVKPGEKIPLDGIIFEGHSTVDESMLTGESVPVEKITGMNAIGGAINGEGILKIKVSKTGSDTYLAQVIQLVSDAEKTKSKAQGFADTAAKWLFYVAIVAGIITLAYWWVTGDFDFALERMVTVLIIACPHALGLATPLVTSRSTSIAAKNGLLIRNRTSFESAFRINRIVFDKTGTLTEGNFGVTDIHPNDGVSEEELLKLAYSVETQSEHPIAKGIVKEGKKRNLDIYEVTDYQNLTGKGLVAKVSGSEIAIVSPGVLRENNISFDEKTYEKLAQEGKTVIFVLKDNLLQGMIALADIIRESSYKVIKELNNLGIETVMMTGDNKRVANYVGKKLGMTQVIAEVLPHEKSNNVRALKEGGKKVAMVGDGVNDAPALAEADLGIAIGAGTDVAIETADVVLVNSNPVDILSTLKLSKASHRKMVQNLGWAAGYNILAIPLAAGVLYGAGIVITPAIGAAVMSLSTIICAINAQLLKINNK</sequence>
<dbReference type="SFLD" id="SFLDG00002">
    <property type="entry name" value="C1.7:_P-type_atpase_like"/>
    <property type="match status" value="1"/>
</dbReference>
<evidence type="ECO:0000256" key="19">
    <source>
        <dbReference type="SAM" id="MobiDB-lite"/>
    </source>
</evidence>
<gene>
    <name evidence="21" type="ORF">SAMN05880501_11385</name>
</gene>
<comment type="catalytic activity">
    <reaction evidence="17">
        <text>Cu(+)(in) + ATP + H2O = Cu(+)(out) + ADP + phosphate + H(+)</text>
        <dbReference type="Rhea" id="RHEA:25792"/>
        <dbReference type="ChEBI" id="CHEBI:15377"/>
        <dbReference type="ChEBI" id="CHEBI:15378"/>
        <dbReference type="ChEBI" id="CHEBI:30616"/>
        <dbReference type="ChEBI" id="CHEBI:43474"/>
        <dbReference type="ChEBI" id="CHEBI:49552"/>
        <dbReference type="ChEBI" id="CHEBI:456216"/>
        <dbReference type="EC" id="7.2.2.8"/>
    </reaction>
</comment>
<dbReference type="PANTHER" id="PTHR43520:SF8">
    <property type="entry name" value="P-TYPE CU(+) TRANSPORTER"/>
    <property type="match status" value="1"/>
</dbReference>
<dbReference type="EMBL" id="OBMQ01000013">
    <property type="protein sequence ID" value="SOC21895.1"/>
    <property type="molecule type" value="Genomic_DNA"/>
</dbReference>
<dbReference type="FunFam" id="2.70.150.10:FF:000020">
    <property type="entry name" value="Copper-exporting P-type ATPase A"/>
    <property type="match status" value="1"/>
</dbReference>
<dbReference type="InterPro" id="IPR023299">
    <property type="entry name" value="ATPase_P-typ_cyto_dom_N"/>
</dbReference>
<evidence type="ECO:0000313" key="22">
    <source>
        <dbReference type="Proteomes" id="UP000219636"/>
    </source>
</evidence>
<dbReference type="SFLD" id="SFLDS00003">
    <property type="entry name" value="Haloacid_Dehalogenase"/>
    <property type="match status" value="1"/>
</dbReference>
<dbReference type="SUPFAM" id="SSF81653">
    <property type="entry name" value="Calcium ATPase, transduction domain A"/>
    <property type="match status" value="1"/>
</dbReference>
<dbReference type="InterPro" id="IPR018303">
    <property type="entry name" value="ATPase_P-typ_P_site"/>
</dbReference>
<keyword evidence="11 18" id="KW-0067">ATP-binding</keyword>
<dbReference type="NCBIfam" id="TIGR01525">
    <property type="entry name" value="ATPase-IB_hvy"/>
    <property type="match status" value="1"/>
</dbReference>
<keyword evidence="12" id="KW-1278">Translocase</keyword>
<evidence type="ECO:0000313" key="21">
    <source>
        <dbReference type="EMBL" id="SOC21895.1"/>
    </source>
</evidence>
<evidence type="ECO:0000256" key="15">
    <source>
        <dbReference type="ARBA" id="ARBA00023065"/>
    </source>
</evidence>
<evidence type="ECO:0000256" key="3">
    <source>
        <dbReference type="ARBA" id="ARBA00012517"/>
    </source>
</evidence>
<feature type="compositionally biased region" description="Basic and acidic residues" evidence="19">
    <location>
        <begin position="41"/>
        <end position="76"/>
    </location>
</feature>
<dbReference type="GO" id="GO:0016887">
    <property type="term" value="F:ATP hydrolysis activity"/>
    <property type="evidence" value="ECO:0007669"/>
    <property type="project" value="InterPro"/>
</dbReference>
<dbReference type="PRINTS" id="PR00119">
    <property type="entry name" value="CATATPASE"/>
</dbReference>
<keyword evidence="14" id="KW-0186">Copper</keyword>
<dbReference type="InterPro" id="IPR044492">
    <property type="entry name" value="P_typ_ATPase_HD_dom"/>
</dbReference>
<dbReference type="NCBIfam" id="TIGR01494">
    <property type="entry name" value="ATPase_P-type"/>
    <property type="match status" value="1"/>
</dbReference>
<dbReference type="InterPro" id="IPR001757">
    <property type="entry name" value="P_typ_ATPase"/>
</dbReference>
<dbReference type="PANTHER" id="PTHR43520">
    <property type="entry name" value="ATP7, ISOFORM B"/>
    <property type="match status" value="1"/>
</dbReference>
<evidence type="ECO:0000256" key="8">
    <source>
        <dbReference type="ARBA" id="ARBA00022723"/>
    </source>
</evidence>
<keyword evidence="4" id="KW-0813">Transport</keyword>
<feature type="domain" description="P-type ATPase A" evidence="20">
    <location>
        <begin position="217"/>
        <end position="317"/>
    </location>
</feature>
<evidence type="ECO:0000256" key="18">
    <source>
        <dbReference type="RuleBase" id="RU362081"/>
    </source>
</evidence>
<dbReference type="GO" id="GO:0005524">
    <property type="term" value="F:ATP binding"/>
    <property type="evidence" value="ECO:0007669"/>
    <property type="project" value="UniProtKB-UniRule"/>
</dbReference>
<dbReference type="RefSeq" id="WP_097074701.1">
    <property type="nucleotide sequence ID" value="NZ_OBMQ01000013.1"/>
</dbReference>
<evidence type="ECO:0000256" key="14">
    <source>
        <dbReference type="ARBA" id="ARBA00023008"/>
    </source>
</evidence>
<organism evidence="21 22">
    <name type="scientific">Ureibacillus xyleni</name>
    <dbReference type="NCBI Taxonomy" id="614648"/>
    <lineage>
        <taxon>Bacteria</taxon>
        <taxon>Bacillati</taxon>
        <taxon>Bacillota</taxon>
        <taxon>Bacilli</taxon>
        <taxon>Bacillales</taxon>
        <taxon>Caryophanaceae</taxon>
        <taxon>Ureibacillus</taxon>
    </lineage>
</organism>
<keyword evidence="15" id="KW-0406">Ion transport</keyword>
<dbReference type="PRINTS" id="PR00943">
    <property type="entry name" value="CUATPASE"/>
</dbReference>
<feature type="transmembrane region" description="Helical" evidence="18">
    <location>
        <begin position="157"/>
        <end position="176"/>
    </location>
</feature>
<evidence type="ECO:0000256" key="13">
    <source>
        <dbReference type="ARBA" id="ARBA00022989"/>
    </source>
</evidence>
<evidence type="ECO:0000256" key="10">
    <source>
        <dbReference type="ARBA" id="ARBA00022796"/>
    </source>
</evidence>
<evidence type="ECO:0000256" key="1">
    <source>
        <dbReference type="ARBA" id="ARBA00004651"/>
    </source>
</evidence>
<keyword evidence="5 18" id="KW-1003">Cell membrane</keyword>
<dbReference type="EC" id="7.2.2.8" evidence="3"/>
<dbReference type="InterPro" id="IPR008250">
    <property type="entry name" value="ATPase_P-typ_transduc_dom_A_sf"/>
</dbReference>
<dbReference type="Gene3D" id="3.40.50.1000">
    <property type="entry name" value="HAD superfamily/HAD-like"/>
    <property type="match status" value="1"/>
</dbReference>
<evidence type="ECO:0000256" key="11">
    <source>
        <dbReference type="ARBA" id="ARBA00022840"/>
    </source>
</evidence>
<keyword evidence="6" id="KW-0597">Phosphoprotein</keyword>
<dbReference type="InterPro" id="IPR036412">
    <property type="entry name" value="HAD-like_sf"/>
</dbReference>
<evidence type="ECO:0000256" key="12">
    <source>
        <dbReference type="ARBA" id="ARBA00022967"/>
    </source>
</evidence>